<dbReference type="PROSITE" id="PS51186">
    <property type="entry name" value="GNAT"/>
    <property type="match status" value="1"/>
</dbReference>
<reference evidence="6" key="1">
    <citation type="submission" date="2005-05" db="EMBL/GenBank/DDBJ databases">
        <authorList>
            <person name="Town C.D."/>
        </authorList>
    </citation>
    <scope>NUCLEOTIDE SEQUENCE</scope>
</reference>
<evidence type="ECO:0000313" key="11">
    <source>
        <dbReference type="Proteomes" id="UP000265566"/>
    </source>
</evidence>
<dbReference type="EnsemblPlants" id="AES81295">
    <property type="protein sequence ID" value="AES81295"/>
    <property type="gene ID" value="MTR_7g090680"/>
</dbReference>
<dbReference type="EMBL" id="PSQE01000007">
    <property type="protein sequence ID" value="RHN47797.1"/>
    <property type="molecule type" value="Genomic_DNA"/>
</dbReference>
<evidence type="ECO:0000256" key="3">
    <source>
        <dbReference type="ARBA" id="ARBA00023242"/>
    </source>
</evidence>
<feature type="domain" description="BRCT" evidence="4">
    <location>
        <begin position="552"/>
        <end position="636"/>
    </location>
</feature>
<dbReference type="InterPro" id="IPR001357">
    <property type="entry name" value="BRCT_dom"/>
</dbReference>
<dbReference type="InterPro" id="IPR036420">
    <property type="entry name" value="BRCT_dom_sf"/>
</dbReference>
<comment type="subcellular location">
    <subcellularLocation>
        <location evidence="1">Nucleus</location>
    </subcellularLocation>
</comment>
<evidence type="ECO:0000313" key="7">
    <source>
        <dbReference type="EMBL" id="AES81295.2"/>
    </source>
</evidence>
<organism evidence="6">
    <name type="scientific">Medicago truncatula</name>
    <name type="common">Barrel medic</name>
    <name type="synonym">Medicago tribuloides</name>
    <dbReference type="NCBI Taxonomy" id="3880"/>
    <lineage>
        <taxon>Eukaryota</taxon>
        <taxon>Viridiplantae</taxon>
        <taxon>Streptophyta</taxon>
        <taxon>Embryophyta</taxon>
        <taxon>Tracheophyta</taxon>
        <taxon>Spermatophyta</taxon>
        <taxon>Magnoliopsida</taxon>
        <taxon>eudicotyledons</taxon>
        <taxon>Gunneridae</taxon>
        <taxon>Pentapetalae</taxon>
        <taxon>rosids</taxon>
        <taxon>fabids</taxon>
        <taxon>Fabales</taxon>
        <taxon>Fabaceae</taxon>
        <taxon>Papilionoideae</taxon>
        <taxon>50 kb inversion clade</taxon>
        <taxon>NPAAA clade</taxon>
        <taxon>Hologalegina</taxon>
        <taxon>IRL clade</taxon>
        <taxon>Trifolieae</taxon>
        <taxon>Medicago</taxon>
    </lineage>
</organism>
<evidence type="ECO:0000313" key="9">
    <source>
        <dbReference type="EnsemblPlants" id="AES81295"/>
    </source>
</evidence>
<dbReference type="GO" id="GO:0006974">
    <property type="term" value="P:DNA damage response"/>
    <property type="evidence" value="ECO:0007669"/>
    <property type="project" value="UniProtKB-KW"/>
</dbReference>
<keyword evidence="3" id="KW-0539">Nucleus</keyword>
<dbReference type="Pfam" id="PF16589">
    <property type="entry name" value="BRCT_2"/>
    <property type="match status" value="1"/>
</dbReference>
<reference evidence="9" key="5">
    <citation type="submission" date="2015-04" db="UniProtKB">
        <authorList>
            <consortium name="EnsemblPlants"/>
        </authorList>
    </citation>
    <scope>IDENTIFICATION</scope>
    <source>
        <strain evidence="9">cv. Jemalong A17</strain>
    </source>
</reference>
<dbReference type="GO" id="GO:0016747">
    <property type="term" value="F:acyltransferase activity, transferring groups other than amino-acyl groups"/>
    <property type="evidence" value="ECO:0007669"/>
    <property type="project" value="InterPro"/>
</dbReference>
<evidence type="ECO:0000313" key="8">
    <source>
        <dbReference type="EMBL" id="RHN47797.1"/>
    </source>
</evidence>
<dbReference type="HOGENOM" id="CLU_019761_2_0_1"/>
<dbReference type="PANTHER" id="PTHR23196">
    <property type="entry name" value="PAX TRANSCRIPTION ACTIVATION DOMAIN INTERACTING PROTEIN"/>
    <property type="match status" value="1"/>
</dbReference>
<protein>
    <submittedName>
        <fullName evidence="6 7">N-acetyltransferase</fullName>
    </submittedName>
    <submittedName>
        <fullName evidence="8">Putative transcription regulator GNAT family</fullName>
    </submittedName>
</protein>
<dbReference type="GO" id="GO:0005634">
    <property type="term" value="C:nucleus"/>
    <property type="evidence" value="ECO:0007669"/>
    <property type="project" value="UniProtKB-SubCell"/>
</dbReference>
<dbReference type="STRING" id="3880.Q2HRG1"/>
<reference evidence="7 10" key="4">
    <citation type="journal article" date="2014" name="BMC Genomics">
        <title>An improved genome release (version Mt4.0) for the model legume Medicago truncatula.</title>
        <authorList>
            <person name="Tang H."/>
            <person name="Krishnakumar V."/>
            <person name="Bidwell S."/>
            <person name="Rosen B."/>
            <person name="Chan A."/>
            <person name="Zhou S."/>
            <person name="Gentzbittel L."/>
            <person name="Childs K.L."/>
            <person name="Yandell M."/>
            <person name="Gundlach H."/>
            <person name="Mayer K.F."/>
            <person name="Schwartz D.C."/>
            <person name="Town C.D."/>
        </authorList>
    </citation>
    <scope>GENOME REANNOTATION</scope>
    <source>
        <strain evidence="7">A17</strain>
        <strain evidence="9 10">cv. Jemalong A17</strain>
    </source>
</reference>
<dbReference type="InterPro" id="IPR051579">
    <property type="entry name" value="DDR_Transcriptional_Reg"/>
</dbReference>
<dbReference type="EMBL" id="AC158502">
    <property type="protein sequence ID" value="ABD33312.1"/>
    <property type="molecule type" value="Genomic_DNA"/>
</dbReference>
<dbReference type="Proteomes" id="UP000265566">
    <property type="component" value="Chromosome 7"/>
</dbReference>
<dbReference type="SUPFAM" id="SSF55729">
    <property type="entry name" value="Acyl-CoA N-acyltransferases (Nat)"/>
    <property type="match status" value="1"/>
</dbReference>
<reference evidence="8" key="7">
    <citation type="journal article" date="2018" name="Nat. Plants">
        <title>Whole-genome landscape of Medicago truncatula symbiotic genes.</title>
        <authorList>
            <person name="Pecrix Y."/>
            <person name="Gamas P."/>
            <person name="Carrere S."/>
        </authorList>
    </citation>
    <scope>NUCLEOTIDE SEQUENCE</scope>
    <source>
        <tissue evidence="8">Leaves</tissue>
    </source>
</reference>
<dbReference type="EMBL" id="CM001223">
    <property type="protein sequence ID" value="AES81295.2"/>
    <property type="molecule type" value="Genomic_DNA"/>
</dbReference>
<reference evidence="11" key="6">
    <citation type="journal article" date="2018" name="Nat. Plants">
        <title>Whole-genome landscape of Medicago truncatula symbiotic genes.</title>
        <authorList>
            <person name="Pecrix Y."/>
            <person name="Staton S.E."/>
            <person name="Sallet E."/>
            <person name="Lelandais-Briere C."/>
            <person name="Moreau S."/>
            <person name="Carrere S."/>
            <person name="Blein T."/>
            <person name="Jardinaud M.F."/>
            <person name="Latrasse D."/>
            <person name="Zouine M."/>
            <person name="Zahm M."/>
            <person name="Kreplak J."/>
            <person name="Mayjonade B."/>
            <person name="Satge C."/>
            <person name="Perez M."/>
            <person name="Cauet S."/>
            <person name="Marande W."/>
            <person name="Chantry-Darmon C."/>
            <person name="Lopez-Roques C."/>
            <person name="Bouchez O."/>
            <person name="Berard A."/>
            <person name="Debelle F."/>
            <person name="Munos S."/>
            <person name="Bendahmane A."/>
            <person name="Berges H."/>
            <person name="Niebel A."/>
            <person name="Buitink J."/>
            <person name="Frugier F."/>
            <person name="Benhamed M."/>
            <person name="Crespi M."/>
            <person name="Gouzy J."/>
            <person name="Gamas P."/>
        </authorList>
    </citation>
    <scope>NUCLEOTIDE SEQUENCE [LARGE SCALE GENOMIC DNA]</scope>
    <source>
        <strain evidence="11">cv. Jemalong A17</strain>
    </source>
</reference>
<keyword evidence="6" id="KW-0808">Transferase</keyword>
<dbReference type="Pfam" id="PF00583">
    <property type="entry name" value="Acetyltransf_1"/>
    <property type="match status" value="1"/>
</dbReference>
<dbReference type="SUPFAM" id="SSF52113">
    <property type="entry name" value="BRCT domain"/>
    <property type="match status" value="2"/>
</dbReference>
<dbReference type="PROSITE" id="PS50172">
    <property type="entry name" value="BRCT"/>
    <property type="match status" value="2"/>
</dbReference>
<dbReference type="Gramene" id="rna42439">
    <property type="protein sequence ID" value="RHN47797.1"/>
    <property type="gene ID" value="gene42439"/>
</dbReference>
<dbReference type="AlphaFoldDB" id="Q2HRG1"/>
<dbReference type="PANTHER" id="PTHR23196:SF8">
    <property type="entry name" value="N-ACETYLTRANSFERASE"/>
    <property type="match status" value="1"/>
</dbReference>
<evidence type="ECO:0000256" key="2">
    <source>
        <dbReference type="ARBA" id="ARBA00022763"/>
    </source>
</evidence>
<name>Q2HRG1_MEDTR</name>
<dbReference type="OrthoDB" id="342264at2759"/>
<dbReference type="Proteomes" id="UP000002051">
    <property type="component" value="Unassembled WGS sequence"/>
</dbReference>
<dbReference type="InterPro" id="IPR016181">
    <property type="entry name" value="Acyl_CoA_acyltransferase"/>
</dbReference>
<dbReference type="Gene3D" id="3.40.50.10190">
    <property type="entry name" value="BRCT domain"/>
    <property type="match status" value="2"/>
</dbReference>
<reference evidence="6" key="2">
    <citation type="submission" date="2007-03" db="EMBL/GenBank/DDBJ databases">
        <authorList>
            <consortium name="The International Medicago Genome Annotation Group"/>
        </authorList>
    </citation>
    <scope>NUCLEOTIDE SEQUENCE</scope>
</reference>
<dbReference type="SMART" id="SM00292">
    <property type="entry name" value="BRCT"/>
    <property type="match status" value="2"/>
</dbReference>
<dbReference type="eggNOG" id="KOG2043">
    <property type="taxonomic scope" value="Eukaryota"/>
</dbReference>
<keyword evidence="2" id="KW-0227">DNA damage</keyword>
<evidence type="ECO:0000313" key="10">
    <source>
        <dbReference type="Proteomes" id="UP000002051"/>
    </source>
</evidence>
<dbReference type="CDD" id="cd18432">
    <property type="entry name" value="BRCT_PAXIP1_rpt6_like"/>
    <property type="match status" value="1"/>
</dbReference>
<proteinExistence type="predicted"/>
<gene>
    <name evidence="9" type="primary">11422206</name>
    <name evidence="7" type="ordered locus">MTR_7g090680</name>
    <name evidence="6" type="ORF">MtrDRAFT_AC158502g21v2</name>
    <name evidence="8" type="ORF">MtrunA17_Chr7g0256891</name>
</gene>
<sequence length="650" mass="71645">MAPKRKHSSIFIGNCEITVQASTFTCNSSSSELLISLPRSGNIKVSDVSANHKNASENFTPEEREHEFMLVNPKDVDDITKSYLQEVLQMYMTELPGMNYAANTGKQSKFLERCVTNGKYRTLLLKSSLAGDSGKVLAAITYQIVPADTEYAEIPLAAVNAIYQRKGFGQILFLELRKRLQNVGIRSIFCWGDKESEGFWLKQGFSSIAQVDTKGRARRFPVKADIRKALCFPGGSTLMILHLKKELFDDNANSGKCLPSQPHQNSFTPAIVENEQLEFSDELLINLKSSHRTDTSQSKPNALVKVGSSQGHGKLSGFDSQNPKNCCNDTVDSARANDDRQANGADCTQEENYANAVNCSQSTKVLKRAWEASSSSLKSKRVRGSQFVDCRSDSSWGFVSEAGRANPCSAESPHCDTSITKNSEKCIGDHMHLEAPISLKLPSTKQCFRIMLMNITDDAKKTQLTKVIEDLGGTIASDGSSTTHVVTGQVRKTLNFCTALCSGAWVVSSSWLKESFREGRFVDELPHILNDKDYLLKYKSDLRSAVLRAKACPHSLFKGYNICIAANVQTPAKTLSAIVRSAGGNVISGLKKVNEASTTIFVTCEEDIEEAMMAAKKGIRTFDSEWFMNCVMRQELDLEASQFAESLSDC</sequence>
<dbReference type="KEGG" id="mtr:11422206"/>
<evidence type="ECO:0000313" key="6">
    <source>
        <dbReference type="EMBL" id="ABD33312.1"/>
    </source>
</evidence>
<evidence type="ECO:0000256" key="1">
    <source>
        <dbReference type="ARBA" id="ARBA00004123"/>
    </source>
</evidence>
<dbReference type="PaxDb" id="3880-AES81295"/>
<feature type="domain" description="N-acetyltransferase" evidence="5">
    <location>
        <begin position="74"/>
        <end position="227"/>
    </location>
</feature>
<accession>Q2HRG1</accession>
<accession>A0A0C3WCE4</accession>
<dbReference type="InterPro" id="IPR000182">
    <property type="entry name" value="GNAT_dom"/>
</dbReference>
<dbReference type="Gene3D" id="3.40.630.30">
    <property type="match status" value="1"/>
</dbReference>
<evidence type="ECO:0000259" key="4">
    <source>
        <dbReference type="PROSITE" id="PS50172"/>
    </source>
</evidence>
<evidence type="ECO:0000259" key="5">
    <source>
        <dbReference type="PROSITE" id="PS51186"/>
    </source>
</evidence>
<accession>G7KSJ5</accession>
<feature type="domain" description="BRCT" evidence="4">
    <location>
        <begin position="450"/>
        <end position="529"/>
    </location>
</feature>
<dbReference type="CDD" id="cd04301">
    <property type="entry name" value="NAT_SF"/>
    <property type="match status" value="1"/>
</dbReference>
<dbReference type="Pfam" id="PF00533">
    <property type="entry name" value="BRCT"/>
    <property type="match status" value="1"/>
</dbReference>
<keyword evidence="10" id="KW-1185">Reference proteome</keyword>
<reference evidence="7 10" key="3">
    <citation type="journal article" date="2011" name="Nature">
        <title>The Medicago genome provides insight into the evolution of rhizobial symbioses.</title>
        <authorList>
            <person name="Young N.D."/>
            <person name="Debelle F."/>
            <person name="Oldroyd G.E."/>
            <person name="Geurts R."/>
            <person name="Cannon S.B."/>
            <person name="Udvardi M.K."/>
            <person name="Benedito V.A."/>
            <person name="Mayer K.F."/>
            <person name="Gouzy J."/>
            <person name="Schoof H."/>
            <person name="Van de Peer Y."/>
            <person name="Proost S."/>
            <person name="Cook D.R."/>
            <person name="Meyers B.C."/>
            <person name="Spannagl M."/>
            <person name="Cheung F."/>
            <person name="De Mita S."/>
            <person name="Krishnakumar V."/>
            <person name="Gundlach H."/>
            <person name="Zhou S."/>
            <person name="Mudge J."/>
            <person name="Bharti A.K."/>
            <person name="Murray J.D."/>
            <person name="Naoumkina M.A."/>
            <person name="Rosen B."/>
            <person name="Silverstein K.A."/>
            <person name="Tang H."/>
            <person name="Rombauts S."/>
            <person name="Zhao P.X."/>
            <person name="Zhou P."/>
            <person name="Barbe V."/>
            <person name="Bardou P."/>
            <person name="Bechner M."/>
            <person name="Bellec A."/>
            <person name="Berger A."/>
            <person name="Berges H."/>
            <person name="Bidwell S."/>
            <person name="Bisseling T."/>
            <person name="Choisne N."/>
            <person name="Couloux A."/>
            <person name="Denny R."/>
            <person name="Deshpande S."/>
            <person name="Dai X."/>
            <person name="Doyle J.J."/>
            <person name="Dudez A.M."/>
            <person name="Farmer A.D."/>
            <person name="Fouteau S."/>
            <person name="Franken C."/>
            <person name="Gibelin C."/>
            <person name="Gish J."/>
            <person name="Goldstein S."/>
            <person name="Gonzalez A.J."/>
            <person name="Green P.J."/>
            <person name="Hallab A."/>
            <person name="Hartog M."/>
            <person name="Hua A."/>
            <person name="Humphray S.J."/>
            <person name="Jeong D.H."/>
            <person name="Jing Y."/>
            <person name="Jocker A."/>
            <person name="Kenton S.M."/>
            <person name="Kim D.J."/>
            <person name="Klee K."/>
            <person name="Lai H."/>
            <person name="Lang C."/>
            <person name="Lin S."/>
            <person name="Macmil S.L."/>
            <person name="Magdelenat G."/>
            <person name="Matthews L."/>
            <person name="McCorrison J."/>
            <person name="Monaghan E.L."/>
            <person name="Mun J.H."/>
            <person name="Najar F.Z."/>
            <person name="Nicholson C."/>
            <person name="Noirot C."/>
            <person name="O'Bleness M."/>
            <person name="Paule C.R."/>
            <person name="Poulain J."/>
            <person name="Prion F."/>
            <person name="Qin B."/>
            <person name="Qu C."/>
            <person name="Retzel E.F."/>
            <person name="Riddle C."/>
            <person name="Sallet E."/>
            <person name="Samain S."/>
            <person name="Samson N."/>
            <person name="Sanders I."/>
            <person name="Saurat O."/>
            <person name="Scarpelli C."/>
            <person name="Schiex T."/>
            <person name="Segurens B."/>
            <person name="Severin A.J."/>
            <person name="Sherrier D.J."/>
            <person name="Shi R."/>
            <person name="Sims S."/>
            <person name="Singer S.R."/>
            <person name="Sinharoy S."/>
            <person name="Sterck L."/>
            <person name="Viollet A."/>
            <person name="Wang B.B."/>
            <person name="Wang K."/>
            <person name="Wang M."/>
            <person name="Wang X."/>
            <person name="Warfsmann J."/>
            <person name="Weissenbach J."/>
            <person name="White D.D."/>
            <person name="White J.D."/>
            <person name="Wiley G.B."/>
            <person name="Wincker P."/>
            <person name="Xing Y."/>
            <person name="Yang L."/>
            <person name="Yao Z."/>
            <person name="Ying F."/>
            <person name="Zhai J."/>
            <person name="Zhou L."/>
            <person name="Zuber A."/>
            <person name="Denarie J."/>
            <person name="Dixon R.A."/>
            <person name="May G.D."/>
            <person name="Schwartz D.C."/>
            <person name="Rogers J."/>
            <person name="Quetier F."/>
            <person name="Town C.D."/>
            <person name="Roe B.A."/>
        </authorList>
    </citation>
    <scope>NUCLEOTIDE SEQUENCE [LARGE SCALE GENOMIC DNA]</scope>
    <source>
        <strain evidence="7">A17</strain>
        <strain evidence="9 10">cv. Jemalong A17</strain>
    </source>
</reference>